<gene>
    <name evidence="1" type="ORF">BN580_01705</name>
</gene>
<accession>R6U4G3</accession>
<dbReference type="Proteomes" id="UP000017938">
    <property type="component" value="Unassembled WGS sequence"/>
</dbReference>
<comment type="caution">
    <text evidence="1">The sequence shown here is derived from an EMBL/GenBank/DDBJ whole genome shotgun (WGS) entry which is preliminary data.</text>
</comment>
<proteinExistence type="predicted"/>
<evidence type="ECO:0000313" key="2">
    <source>
        <dbReference type="Proteomes" id="UP000017938"/>
    </source>
</evidence>
<sequence length="288" mass="32566">MKDYLRTVERKDRLHPANVAHRGYLDGKVKRASVFQDKLLLDIVCVVFVDIDDDQLFRRAGGYLPAELAADGAAAGDHDGLSAVKCSRFAVGNADRLAEEQILYLYLAYDLLPAARGSVNVVHREIVYLDLASRCRVKVTQPHCLRRRDVGTGDEDLLHRQVLQLFGNLLFAVYRKPENAVSDLLGVDVDEADRHIVRMAACHKFLSKKHPGFARSGNRHSDLVVVTRHTADTAEERLVDEPQKQRDDIKRRRYYKHLTEAVKKTAVDVDKLEHSDCKQSGNDIGKHH</sequence>
<organism evidence="1 2">
    <name type="scientific">Candidatus Colimorpha enterica</name>
    <dbReference type="NCBI Taxonomy" id="3083063"/>
    <lineage>
        <taxon>Bacteria</taxon>
        <taxon>Pseudomonadati</taxon>
        <taxon>Bacteroidota</taxon>
        <taxon>Bacteroidia</taxon>
        <taxon>Bacteroidales</taxon>
        <taxon>Candidatus Colimorpha</taxon>
    </lineage>
</organism>
<evidence type="ECO:0000313" key="1">
    <source>
        <dbReference type="EMBL" id="CDC74991.1"/>
    </source>
</evidence>
<dbReference type="EMBL" id="CBFW010000265">
    <property type="protein sequence ID" value="CDC74991.1"/>
    <property type="molecule type" value="Genomic_DNA"/>
</dbReference>
<dbReference type="AlphaFoldDB" id="R6U4G3"/>
<protein>
    <submittedName>
        <fullName evidence="1">Uncharacterized protein</fullName>
    </submittedName>
</protein>
<name>R6U4G3_9BACT</name>
<reference evidence="1" key="1">
    <citation type="submission" date="2012-11" db="EMBL/GenBank/DDBJ databases">
        <title>Dependencies among metagenomic species, viruses, plasmids and units of genetic variation.</title>
        <authorList>
            <person name="Nielsen H.B."/>
            <person name="Almeida M."/>
            <person name="Juncker A.S."/>
            <person name="Rasmussen S."/>
            <person name="Li J."/>
            <person name="Sunagawa S."/>
            <person name="Plichta D."/>
            <person name="Gautier L."/>
            <person name="Le Chatelier E."/>
            <person name="Peletier E."/>
            <person name="Bonde I."/>
            <person name="Nielsen T."/>
            <person name="Manichanh C."/>
            <person name="Arumugam M."/>
            <person name="Batto J."/>
            <person name="Santos M.B.Q.D."/>
            <person name="Blom N."/>
            <person name="Borruel N."/>
            <person name="Burgdorf K.S."/>
            <person name="Boumezbeur F."/>
            <person name="Casellas F."/>
            <person name="Dore J."/>
            <person name="Guarner F."/>
            <person name="Hansen T."/>
            <person name="Hildebrand F."/>
            <person name="Kaas R.S."/>
            <person name="Kennedy S."/>
            <person name="Kristiansen K."/>
            <person name="Kultima J.R."/>
            <person name="Leonard P."/>
            <person name="Levenez F."/>
            <person name="Lund O."/>
            <person name="Moumen B."/>
            <person name="Le Paslier D."/>
            <person name="Pons N."/>
            <person name="Pedersen O."/>
            <person name="Prifti E."/>
            <person name="Qin J."/>
            <person name="Raes J."/>
            <person name="Tap J."/>
            <person name="Tims S."/>
            <person name="Ussery D.W."/>
            <person name="Yamada T."/>
            <person name="MetaHit consortium"/>
            <person name="Renault P."/>
            <person name="Sicheritz-Ponten T."/>
            <person name="Bork P."/>
            <person name="Wang J."/>
            <person name="Brunak S."/>
            <person name="Ehrlich S.D."/>
        </authorList>
    </citation>
    <scope>NUCLEOTIDE SEQUENCE [LARGE SCALE GENOMIC DNA]</scope>
</reference>